<keyword evidence="3" id="KW-0547">Nucleotide-binding</keyword>
<dbReference type="RefSeq" id="WP_121587154.1">
    <property type="nucleotide sequence ID" value="NZ_RCHT01000019.1"/>
</dbReference>
<evidence type="ECO:0000256" key="4">
    <source>
        <dbReference type="ARBA" id="ARBA00022777"/>
    </source>
</evidence>
<evidence type="ECO:0000259" key="7">
    <source>
        <dbReference type="Pfam" id="PF08543"/>
    </source>
</evidence>
<evidence type="ECO:0000256" key="2">
    <source>
        <dbReference type="ARBA" id="ARBA00022679"/>
    </source>
</evidence>
<dbReference type="GO" id="GO:0005524">
    <property type="term" value="F:ATP binding"/>
    <property type="evidence" value="ECO:0007669"/>
    <property type="project" value="UniProtKB-KW"/>
</dbReference>
<protein>
    <recommendedName>
        <fullName evidence="1">pyridoxal kinase</fullName>
        <ecNumber evidence="1">2.7.1.35</ecNumber>
    </recommendedName>
</protein>
<organism evidence="8 9">
    <name type="scientific">Anaerotruncus massiliensis</name>
    <name type="common">ex Liu et al. 2021</name>
    <dbReference type="NCBI Taxonomy" id="2321404"/>
    <lineage>
        <taxon>Bacteria</taxon>
        <taxon>Bacillati</taxon>
        <taxon>Bacillota</taxon>
        <taxon>Clostridia</taxon>
        <taxon>Eubacteriales</taxon>
        <taxon>Oscillospiraceae</taxon>
        <taxon>Anaerotruncus</taxon>
    </lineage>
</organism>
<dbReference type="NCBIfam" id="NF005491">
    <property type="entry name" value="PRK07105.1"/>
    <property type="match status" value="1"/>
</dbReference>
<dbReference type="Gene3D" id="3.40.1190.20">
    <property type="match status" value="1"/>
</dbReference>
<proteinExistence type="predicted"/>
<dbReference type="CDD" id="cd01173">
    <property type="entry name" value="pyridoxal_pyridoxamine_kinase"/>
    <property type="match status" value="1"/>
</dbReference>
<dbReference type="InterPro" id="IPR013749">
    <property type="entry name" value="PM/HMP-P_kinase-1"/>
</dbReference>
<evidence type="ECO:0000256" key="5">
    <source>
        <dbReference type="ARBA" id="ARBA00022840"/>
    </source>
</evidence>
<dbReference type="PANTHER" id="PTHR20858">
    <property type="entry name" value="PHOSPHOMETHYLPYRIMIDINE KINASE"/>
    <property type="match status" value="1"/>
</dbReference>
<dbReference type="EMBL" id="RCHT01000019">
    <property type="protein sequence ID" value="RLL09663.1"/>
    <property type="molecule type" value="Genomic_DNA"/>
</dbReference>
<evidence type="ECO:0000256" key="6">
    <source>
        <dbReference type="ARBA" id="ARBA00022977"/>
    </source>
</evidence>
<name>A0A498CZ60_9FIRM</name>
<keyword evidence="6" id="KW-0784">Thiamine biosynthesis</keyword>
<dbReference type="GO" id="GO:0008478">
    <property type="term" value="F:pyridoxal kinase activity"/>
    <property type="evidence" value="ECO:0007669"/>
    <property type="project" value="UniProtKB-EC"/>
</dbReference>
<evidence type="ECO:0000313" key="8">
    <source>
        <dbReference type="EMBL" id="RLL09663.1"/>
    </source>
</evidence>
<dbReference type="InterPro" id="IPR029056">
    <property type="entry name" value="Ribokinase-like"/>
</dbReference>
<dbReference type="AlphaFoldDB" id="A0A498CZ60"/>
<dbReference type="Pfam" id="PF08543">
    <property type="entry name" value="Phos_pyr_kin"/>
    <property type="match status" value="1"/>
</dbReference>
<reference evidence="8 9" key="1">
    <citation type="submission" date="2018-10" db="EMBL/GenBank/DDBJ databases">
        <title>Anaerotruncus faecis sp. nov., isolated from human feces.</title>
        <authorList>
            <person name="Wang Y.-J."/>
        </authorList>
    </citation>
    <scope>NUCLEOTIDE SEQUENCE [LARGE SCALE GENOMIC DNA]</scope>
    <source>
        <strain evidence="8 9">22A2-44</strain>
    </source>
</reference>
<comment type="caution">
    <text evidence="8">The sequence shown here is derived from an EMBL/GenBank/DDBJ whole genome shotgun (WGS) entry which is preliminary data.</text>
</comment>
<keyword evidence="2 8" id="KW-0808">Transferase</keyword>
<dbReference type="Proteomes" id="UP000276301">
    <property type="component" value="Unassembled WGS sequence"/>
</dbReference>
<dbReference type="GO" id="GO:0008972">
    <property type="term" value="F:phosphomethylpyrimidine kinase activity"/>
    <property type="evidence" value="ECO:0007669"/>
    <property type="project" value="TreeGrafter"/>
</dbReference>
<evidence type="ECO:0000256" key="3">
    <source>
        <dbReference type="ARBA" id="ARBA00022741"/>
    </source>
</evidence>
<feature type="domain" description="Pyridoxamine kinase/Phosphomethylpyrimidine kinase" evidence="7">
    <location>
        <begin position="28"/>
        <end position="260"/>
    </location>
</feature>
<dbReference type="SUPFAM" id="SSF53613">
    <property type="entry name" value="Ribokinase-like"/>
    <property type="match status" value="1"/>
</dbReference>
<evidence type="ECO:0000256" key="1">
    <source>
        <dbReference type="ARBA" id="ARBA00012104"/>
    </source>
</evidence>
<dbReference type="InterPro" id="IPR004625">
    <property type="entry name" value="PyrdxlKinase"/>
</dbReference>
<sequence>MTDRPPRVAAIHGLAGFGRSSLAVVVPTLSAMGIQVCPVPTAVLSTHTGGLGEVEYRDLTDYIRPCFEHYQRLELGFEGIYSGFLSNPSQADDVAAFIAAWPDALAVVDPVMGDHGKPYRTCTPALMERMRSLVRSAAVITPNPTEAAILLGEPYRPEPLARQPLKSMLARLGELGPRHVVITGVELASGECATVGYDRGRNAFWYVEYEYVPAAYPGTGDIFASVLTGAMLRGDSFPIAMARATRFVELAIKTTFSYGTDTRYGVMFERCLGWLTHDEILKGYKPL</sequence>
<dbReference type="GO" id="GO:0005829">
    <property type="term" value="C:cytosol"/>
    <property type="evidence" value="ECO:0007669"/>
    <property type="project" value="TreeGrafter"/>
</dbReference>
<evidence type="ECO:0000313" key="9">
    <source>
        <dbReference type="Proteomes" id="UP000276301"/>
    </source>
</evidence>
<dbReference type="GO" id="GO:0008902">
    <property type="term" value="F:hydroxymethylpyrimidine kinase activity"/>
    <property type="evidence" value="ECO:0007669"/>
    <property type="project" value="TreeGrafter"/>
</dbReference>
<keyword evidence="5" id="KW-0067">ATP-binding</keyword>
<keyword evidence="9" id="KW-1185">Reference proteome</keyword>
<keyword evidence="4 8" id="KW-0418">Kinase</keyword>
<dbReference type="GO" id="GO:0009228">
    <property type="term" value="P:thiamine biosynthetic process"/>
    <property type="evidence" value="ECO:0007669"/>
    <property type="project" value="UniProtKB-KW"/>
</dbReference>
<accession>A0A498CZ60</accession>
<gene>
    <name evidence="8" type="ORF">D4A47_09880</name>
</gene>
<dbReference type="GO" id="GO:0009443">
    <property type="term" value="P:pyridoxal 5'-phosphate salvage"/>
    <property type="evidence" value="ECO:0007669"/>
    <property type="project" value="InterPro"/>
</dbReference>
<dbReference type="PANTHER" id="PTHR20858:SF17">
    <property type="entry name" value="HYDROXYMETHYLPYRIMIDINE_PHOSPHOMETHYLPYRIMIDINE KINASE THI20-RELATED"/>
    <property type="match status" value="1"/>
</dbReference>
<dbReference type="EC" id="2.7.1.35" evidence="1"/>